<evidence type="ECO:0000313" key="2">
    <source>
        <dbReference type="EMBL" id="OSJ37040.1"/>
    </source>
</evidence>
<comment type="caution">
    <text evidence="2">The sequence shown here is derived from an EMBL/GenBank/DDBJ whole genome shotgun (WGS) entry which is preliminary data.</text>
</comment>
<protein>
    <submittedName>
        <fullName evidence="2">Uncharacterized protein</fullName>
    </submittedName>
</protein>
<accession>A0A1Y2JXV5</accession>
<dbReference type="EMBL" id="NAFL01000148">
    <property type="protein sequence ID" value="OSJ37040.1"/>
    <property type="molecule type" value="Genomic_DNA"/>
</dbReference>
<evidence type="ECO:0000256" key="1">
    <source>
        <dbReference type="SAM" id="MobiDB-lite"/>
    </source>
</evidence>
<feature type="compositionally biased region" description="Basic and acidic residues" evidence="1">
    <location>
        <begin position="74"/>
        <end position="83"/>
    </location>
</feature>
<dbReference type="Proteomes" id="UP000193335">
    <property type="component" value="Unassembled WGS sequence"/>
</dbReference>
<evidence type="ECO:0000313" key="3">
    <source>
        <dbReference type="Proteomes" id="UP000193335"/>
    </source>
</evidence>
<proteinExistence type="predicted"/>
<reference evidence="2 3" key="1">
    <citation type="submission" date="2017-03" db="EMBL/GenBank/DDBJ databases">
        <title>Whole genome sequences of fourteen strains of Bradyrhizobium canariense and one strain of Bradyrhizobium japonicum isolated from Lupinus (Papilionoideae: Genisteae) species in Algeria.</title>
        <authorList>
            <person name="Crovadore J."/>
            <person name="Chekireb D."/>
            <person name="Brachmann A."/>
            <person name="Chablais R."/>
            <person name="Cochard B."/>
            <person name="Lefort F."/>
        </authorList>
    </citation>
    <scope>NUCLEOTIDE SEQUENCE [LARGE SCALE GENOMIC DNA]</scope>
    <source>
        <strain evidence="2 3">UBMA197</strain>
    </source>
</reference>
<name>A0A1Y2JXV5_BRAJP</name>
<organism evidence="2 3">
    <name type="scientific">Bradyrhizobium japonicum</name>
    <dbReference type="NCBI Taxonomy" id="375"/>
    <lineage>
        <taxon>Bacteria</taxon>
        <taxon>Pseudomonadati</taxon>
        <taxon>Pseudomonadota</taxon>
        <taxon>Alphaproteobacteria</taxon>
        <taxon>Hyphomicrobiales</taxon>
        <taxon>Nitrobacteraceae</taxon>
        <taxon>Bradyrhizobium</taxon>
    </lineage>
</organism>
<gene>
    <name evidence="2" type="ORF">BSZ19_01230</name>
</gene>
<feature type="region of interest" description="Disordered" evidence="1">
    <location>
        <begin position="63"/>
        <end position="84"/>
    </location>
</feature>
<sequence>MRSIGFTARRLPPLAPQVSQISDAALIEREAVTLPLDYAFGFELADVGPAAIEVLRQRRRADGLGASGSRSRNRLGDGRDGFGHQRHSCCIAAG</sequence>
<dbReference type="AlphaFoldDB" id="A0A1Y2JXV5"/>